<evidence type="ECO:0000256" key="4">
    <source>
        <dbReference type="ARBA" id="ARBA00022989"/>
    </source>
</evidence>
<keyword evidence="10" id="KW-1185">Reference proteome</keyword>
<dbReference type="Proteomes" id="UP000480178">
    <property type="component" value="Chromosome"/>
</dbReference>
<dbReference type="InterPro" id="IPR025857">
    <property type="entry name" value="MacB_PCD"/>
</dbReference>
<feature type="transmembrane region" description="Helical" evidence="6">
    <location>
        <begin position="348"/>
        <end position="369"/>
    </location>
</feature>
<dbReference type="InterPro" id="IPR050250">
    <property type="entry name" value="Macrolide_Exporter_MacB"/>
</dbReference>
<evidence type="ECO:0000313" key="10">
    <source>
        <dbReference type="Proteomes" id="UP000480178"/>
    </source>
</evidence>
<evidence type="ECO:0000256" key="3">
    <source>
        <dbReference type="ARBA" id="ARBA00022692"/>
    </source>
</evidence>
<feature type="transmembrane region" description="Helical" evidence="6">
    <location>
        <begin position="755"/>
        <end position="778"/>
    </location>
</feature>
<reference evidence="9 10" key="1">
    <citation type="submission" date="2020-01" db="EMBL/GenBank/DDBJ databases">
        <authorList>
            <person name="Kim M.K."/>
        </authorList>
    </citation>
    <scope>NUCLEOTIDE SEQUENCE [LARGE SCALE GENOMIC DNA]</scope>
    <source>
        <strain evidence="9 10">172606-1</strain>
    </source>
</reference>
<dbReference type="PROSITE" id="PS51257">
    <property type="entry name" value="PROKAR_LIPOPROTEIN"/>
    <property type="match status" value="1"/>
</dbReference>
<evidence type="ECO:0000259" key="8">
    <source>
        <dbReference type="Pfam" id="PF12704"/>
    </source>
</evidence>
<dbReference type="Pfam" id="PF12704">
    <property type="entry name" value="MacB_PCD"/>
    <property type="match status" value="2"/>
</dbReference>
<sequence length="792" mass="90732">MFRNYLTIAFRNMKRNKVFSFIHVAGLSVGLACCMLIFLYTKDEVSFDRFHEKKNHIFRIGVNNRNNEGEVHKIGSTNMIVGPSFKEEIPEIETYVRMSSGMYIVKANNAFFNQEIVWVDPDFFSVFSFPLVEGNPANVLSHINSVVITEEMAYNYFGTTKVLGKTIELEMRDQFELFTISGVAKNTPQNSSIQFSLVFPYQYLAQKFPDPEWLGFYINTFIVLHPQADYRKVIPKLDQVYLSKASDEIKRAQQQGYKGSIHFMLQPLLEIHLDTEYGDIRNGLQNDSDPIYSYILSGIAIFILLMACINFINLTTAHSLKRSKEIGIRKVVGGNRQQLIYQFLSESFWYSFIAFVLAILLVNLAMPLFNELANKRLSFTYLFDFSLVAAYIGLFLLTSLIAGFYPAFVLSGFKPVQTLYKRYSFNGKNFLTRTLVVVQFSLAAFLIMITIVVYSQFDFLTNKDLGYNDERLVRVHLGRGDHRELIDLFKNELAKEASIERVATKDGGQNFTLGKVNDKEIYFAFSRIDENFLPTLQIPLVKGRNFSKDFPGDGENSIMVNESFVKEAGWKDPIGKTVFNVNGNEKNMTVIGVVKDYHFLSLKEKIQPQLFRTGSGELWIKVKPDQIPYALQTIEKIYRKLVPFRPYEYAFMDEVNRKNYEAEEKWKQIITAAAILSIFVSCIGLFGLTMLSTERRTKEIGIRKVFGASSGQIATLLSTQFLKMVLLSFILAIPAAWYISHSWLENFAYQIDVSWWIFTLAGILVLLIALFTVSFQAIKASLIDPAKSLRNE</sequence>
<evidence type="ECO:0000256" key="2">
    <source>
        <dbReference type="ARBA" id="ARBA00022475"/>
    </source>
</evidence>
<feature type="domain" description="MacB-like periplasmic core" evidence="8">
    <location>
        <begin position="442"/>
        <end position="597"/>
    </location>
</feature>
<feature type="domain" description="ABC3 transporter permease C-terminal" evidence="7">
    <location>
        <begin position="299"/>
        <end position="412"/>
    </location>
</feature>
<feature type="transmembrane region" description="Helical" evidence="6">
    <location>
        <begin position="713"/>
        <end position="739"/>
    </location>
</feature>
<protein>
    <submittedName>
        <fullName evidence="9">FtsX-like permease family protein</fullName>
    </submittedName>
</protein>
<evidence type="ECO:0000256" key="5">
    <source>
        <dbReference type="ARBA" id="ARBA00023136"/>
    </source>
</evidence>
<evidence type="ECO:0000259" key="7">
    <source>
        <dbReference type="Pfam" id="PF02687"/>
    </source>
</evidence>
<keyword evidence="4 6" id="KW-1133">Transmembrane helix</keyword>
<evidence type="ECO:0000256" key="1">
    <source>
        <dbReference type="ARBA" id="ARBA00004651"/>
    </source>
</evidence>
<feature type="transmembrane region" description="Helical" evidence="6">
    <location>
        <begin position="291"/>
        <end position="314"/>
    </location>
</feature>
<dbReference type="AlphaFoldDB" id="A0A6C0GUM3"/>
<keyword evidence="5 6" id="KW-0472">Membrane</keyword>
<dbReference type="GO" id="GO:0022857">
    <property type="term" value="F:transmembrane transporter activity"/>
    <property type="evidence" value="ECO:0007669"/>
    <property type="project" value="TreeGrafter"/>
</dbReference>
<dbReference type="KEGG" id="rhoz:GXP67_07760"/>
<feature type="transmembrane region" description="Helical" evidence="6">
    <location>
        <begin position="21"/>
        <end position="40"/>
    </location>
</feature>
<feature type="transmembrane region" description="Helical" evidence="6">
    <location>
        <begin position="434"/>
        <end position="454"/>
    </location>
</feature>
<keyword evidence="3 6" id="KW-0812">Transmembrane</keyword>
<accession>A0A6C0GUM3</accession>
<keyword evidence="2" id="KW-1003">Cell membrane</keyword>
<feature type="transmembrane region" description="Helical" evidence="6">
    <location>
        <begin position="669"/>
        <end position="692"/>
    </location>
</feature>
<gene>
    <name evidence="9" type="ORF">GXP67_07760</name>
</gene>
<name>A0A6C0GUM3_9BACT</name>
<dbReference type="PANTHER" id="PTHR30572">
    <property type="entry name" value="MEMBRANE COMPONENT OF TRANSPORTER-RELATED"/>
    <property type="match status" value="1"/>
</dbReference>
<feature type="transmembrane region" description="Helical" evidence="6">
    <location>
        <begin position="389"/>
        <end position="413"/>
    </location>
</feature>
<dbReference type="EMBL" id="CP048222">
    <property type="protein sequence ID" value="QHT71929.1"/>
    <property type="molecule type" value="Genomic_DNA"/>
</dbReference>
<evidence type="ECO:0000256" key="6">
    <source>
        <dbReference type="SAM" id="Phobius"/>
    </source>
</evidence>
<feature type="domain" description="ABC3 transporter permease C-terminal" evidence="7">
    <location>
        <begin position="673"/>
        <end position="781"/>
    </location>
</feature>
<dbReference type="PANTHER" id="PTHR30572:SF18">
    <property type="entry name" value="ABC-TYPE MACROLIDE FAMILY EXPORT SYSTEM PERMEASE COMPONENT 2"/>
    <property type="match status" value="1"/>
</dbReference>
<dbReference type="Pfam" id="PF02687">
    <property type="entry name" value="FtsX"/>
    <property type="match status" value="2"/>
</dbReference>
<feature type="domain" description="MacB-like periplasmic core" evidence="8">
    <location>
        <begin position="20"/>
        <end position="238"/>
    </location>
</feature>
<organism evidence="9 10">
    <name type="scientific">Rhodocytophaga rosea</name>
    <dbReference type="NCBI Taxonomy" id="2704465"/>
    <lineage>
        <taxon>Bacteria</taxon>
        <taxon>Pseudomonadati</taxon>
        <taxon>Bacteroidota</taxon>
        <taxon>Cytophagia</taxon>
        <taxon>Cytophagales</taxon>
        <taxon>Rhodocytophagaceae</taxon>
        <taxon>Rhodocytophaga</taxon>
    </lineage>
</organism>
<comment type="subcellular location">
    <subcellularLocation>
        <location evidence="1">Cell membrane</location>
        <topology evidence="1">Multi-pass membrane protein</topology>
    </subcellularLocation>
</comment>
<proteinExistence type="predicted"/>
<dbReference type="GO" id="GO:0005886">
    <property type="term" value="C:plasma membrane"/>
    <property type="evidence" value="ECO:0007669"/>
    <property type="project" value="UniProtKB-SubCell"/>
</dbReference>
<dbReference type="InterPro" id="IPR003838">
    <property type="entry name" value="ABC3_permease_C"/>
</dbReference>
<evidence type="ECO:0000313" key="9">
    <source>
        <dbReference type="EMBL" id="QHT71929.1"/>
    </source>
</evidence>